<accession>A0A9W9YK72</accession>
<evidence type="ECO:0000259" key="5">
    <source>
        <dbReference type="PROSITE" id="PS50181"/>
    </source>
</evidence>
<dbReference type="SUPFAM" id="SSF50978">
    <property type="entry name" value="WD40 repeat-like"/>
    <property type="match status" value="1"/>
</dbReference>
<dbReference type="InterPro" id="IPR015943">
    <property type="entry name" value="WD40/YVTN_repeat-like_dom_sf"/>
</dbReference>
<dbReference type="Pfam" id="PF00400">
    <property type="entry name" value="WD40"/>
    <property type="match status" value="7"/>
</dbReference>
<evidence type="ECO:0000313" key="7">
    <source>
        <dbReference type="Proteomes" id="UP001163046"/>
    </source>
</evidence>
<dbReference type="InterPro" id="IPR036322">
    <property type="entry name" value="WD40_repeat_dom_sf"/>
</dbReference>
<dbReference type="SMART" id="SM00256">
    <property type="entry name" value="FBOX"/>
    <property type="match status" value="1"/>
</dbReference>
<dbReference type="Pfam" id="PF12937">
    <property type="entry name" value="F-box-like"/>
    <property type="match status" value="1"/>
</dbReference>
<feature type="repeat" description="WD" evidence="3">
    <location>
        <begin position="875"/>
        <end position="914"/>
    </location>
</feature>
<keyword evidence="2" id="KW-0677">Repeat</keyword>
<feature type="repeat" description="WD" evidence="3">
    <location>
        <begin position="915"/>
        <end position="956"/>
    </location>
</feature>
<dbReference type="PANTHER" id="PTHR19848">
    <property type="entry name" value="WD40 REPEAT PROTEIN"/>
    <property type="match status" value="1"/>
</dbReference>
<dbReference type="PANTHER" id="PTHR19848:SF8">
    <property type="entry name" value="F-BOX AND WD REPEAT DOMAIN CONTAINING 7"/>
    <property type="match status" value="1"/>
</dbReference>
<feature type="repeat" description="WD" evidence="3">
    <location>
        <begin position="789"/>
        <end position="821"/>
    </location>
</feature>
<evidence type="ECO:0000256" key="3">
    <source>
        <dbReference type="PROSITE-ProRule" id="PRU00221"/>
    </source>
</evidence>
<feature type="repeat" description="WD" evidence="3">
    <location>
        <begin position="1002"/>
        <end position="1032"/>
    </location>
</feature>
<dbReference type="AlphaFoldDB" id="A0A9W9YK72"/>
<dbReference type="PROSITE" id="PS50294">
    <property type="entry name" value="WD_REPEATS_REGION"/>
    <property type="match status" value="6"/>
</dbReference>
<dbReference type="FunFam" id="2.130.10.10:FF:000715">
    <property type="entry name" value="F-box protein MET30"/>
    <property type="match status" value="1"/>
</dbReference>
<dbReference type="InterPro" id="IPR019775">
    <property type="entry name" value="WD40_repeat_CS"/>
</dbReference>
<feature type="repeat" description="WD" evidence="3">
    <location>
        <begin position="962"/>
        <end position="1001"/>
    </location>
</feature>
<dbReference type="PRINTS" id="PR00320">
    <property type="entry name" value="GPROTEINBRPT"/>
</dbReference>
<dbReference type="InterPro" id="IPR020472">
    <property type="entry name" value="WD40_PAC1"/>
</dbReference>
<keyword evidence="7" id="KW-1185">Reference proteome</keyword>
<dbReference type="InterPro" id="IPR001810">
    <property type="entry name" value="F-box_dom"/>
</dbReference>
<dbReference type="InterPro" id="IPR001680">
    <property type="entry name" value="WD40_rpt"/>
</dbReference>
<dbReference type="PROSITE" id="PS50181">
    <property type="entry name" value="FBOX"/>
    <property type="match status" value="1"/>
</dbReference>
<evidence type="ECO:0000256" key="1">
    <source>
        <dbReference type="ARBA" id="ARBA00022574"/>
    </source>
</evidence>
<evidence type="ECO:0000313" key="6">
    <source>
        <dbReference type="EMBL" id="KAJ7354902.1"/>
    </source>
</evidence>
<evidence type="ECO:0000256" key="4">
    <source>
        <dbReference type="SAM" id="MobiDB-lite"/>
    </source>
</evidence>
<feature type="repeat" description="WD" evidence="3">
    <location>
        <begin position="835"/>
        <end position="874"/>
    </location>
</feature>
<dbReference type="InterPro" id="IPR036047">
    <property type="entry name" value="F-box-like_dom_sf"/>
</dbReference>
<organism evidence="6 7">
    <name type="scientific">Desmophyllum pertusum</name>
    <dbReference type="NCBI Taxonomy" id="174260"/>
    <lineage>
        <taxon>Eukaryota</taxon>
        <taxon>Metazoa</taxon>
        <taxon>Cnidaria</taxon>
        <taxon>Anthozoa</taxon>
        <taxon>Hexacorallia</taxon>
        <taxon>Scleractinia</taxon>
        <taxon>Caryophylliina</taxon>
        <taxon>Caryophylliidae</taxon>
        <taxon>Desmophyllum</taxon>
    </lineage>
</organism>
<dbReference type="PROSITE" id="PS00678">
    <property type="entry name" value="WD_REPEATS_1"/>
    <property type="match status" value="4"/>
</dbReference>
<dbReference type="EMBL" id="MU827331">
    <property type="protein sequence ID" value="KAJ7354902.1"/>
    <property type="molecule type" value="Genomic_DNA"/>
</dbReference>
<dbReference type="Gene3D" id="2.130.10.10">
    <property type="entry name" value="YVTN repeat-like/Quinoprotein amine dehydrogenase"/>
    <property type="match status" value="2"/>
</dbReference>
<feature type="domain" description="F-box" evidence="5">
    <location>
        <begin position="648"/>
        <end position="694"/>
    </location>
</feature>
<gene>
    <name evidence="6" type="ORF">OS493_029462</name>
</gene>
<dbReference type="SUPFAM" id="SSF81383">
    <property type="entry name" value="F-box domain"/>
    <property type="match status" value="1"/>
</dbReference>
<dbReference type="Gene3D" id="1.20.1280.50">
    <property type="match status" value="1"/>
</dbReference>
<proteinExistence type="predicted"/>
<feature type="repeat" description="WD" evidence="3">
    <location>
        <begin position="747"/>
        <end position="786"/>
    </location>
</feature>
<dbReference type="SMART" id="SM00320">
    <property type="entry name" value="WD40"/>
    <property type="match status" value="7"/>
</dbReference>
<comment type="caution">
    <text evidence="6">The sequence shown here is derived from an EMBL/GenBank/DDBJ whole genome shotgun (WGS) entry which is preliminary data.</text>
</comment>
<sequence length="1043" mass="116189">MEANVNKLFPELQNCSGASNAEKRPTKSRSRVWEKVVWFTRKAKGGKDSKTSSPELHKGNIGRAAGDSKTLDCKPKVRKTRSFKYLKRRKVRQFGGDLSSVAVEEEVNVQDCGTATGTFHDFQSERRISRQEKTASNNSLLTEMAKGMKPAQQEVIKENVKSVLSLPINDLSLNEGPTSESLSPSFPRVRRSVSFSGPAYNSWPRKKRIYLENSSRGELLLSPPSKQKCVTGTIRKRASFSGFDSSKINLKNSYLSLYKGVKSTPHLPQGGNIQNQNGLTIGAIHFYKSPAIYQKDETTLKLLQRKRQPKPTDDESCVANAGLLGSSCGSNLEKDGTLSPLLPRESDAITCNGIPETTEKLNANANSNSSLNKDSCQRGLTCTEQTDNINVSDGPDNCLSFHVKNIDVQNSTISAFLLEGESSSSCITNSPVDSPDEDLVKEKPLLSCNSTEKVMHVSSTNENVIARDNNFSYTMLESKTPMHEDGSTRSHSSGSDEAMDIPECYTYANHTSQSSAIHQDKSLPATVSEVISADNEIDNAVFSATQCNTQHAAAPSCRLPSVDEVGTYGNLQTLRTRNELVWQRKPTVSGPQFKNHTEDILQWFREFNDEQKNILIRRLLEECELPQMHMLSVAMEPVLHKSCPPNCQDMLSWLPHHVALHVLSFLDSVSLCHCSQVNHTWNNLASSPSLWQNLCGRPDWQLSRIGEEKEKKKYTLEDGTVQWKKMFASRFLLHQNWLKGKCDVRTFEGHTQGISCVQFDDTRIASGSYDKTIRVWDIQSGDCDAVLTLAGHSGTVRCLNLNGNRLVSGSVDRSIKVWDLSFKSYWSGASCKVTMVGHMHTVRCLQVDDKKVVSGSYDKTLKVWDIKTGNCQLTLRGHNAAVLCVQFDDRKIVSGSYDKTIKVWSLTEGSCLMTLTGHHDAVTCLNLTFDSRKVISGSLDHNLKFWDLLNGKCIGTLDWIRSEGHTGVIRCLQTDSWRIVSAGDDKTLKMWSLESGQRLLTLRCHTDGVTCLQFNDYSIVSGSYDKTVKLWDFTPLHEFLTPG</sequence>
<name>A0A9W9YK72_9CNID</name>
<keyword evidence="1 3" id="KW-0853">WD repeat</keyword>
<feature type="region of interest" description="Disordered" evidence="4">
    <location>
        <begin position="44"/>
        <end position="69"/>
    </location>
</feature>
<protein>
    <recommendedName>
        <fullName evidence="5">F-box domain-containing protein</fullName>
    </recommendedName>
</protein>
<dbReference type="FunFam" id="2.130.10.10:FF:001203">
    <property type="entry name" value="F-box/WD repeat-containing protein 1A"/>
    <property type="match status" value="2"/>
</dbReference>
<evidence type="ECO:0000256" key="2">
    <source>
        <dbReference type="ARBA" id="ARBA00022737"/>
    </source>
</evidence>
<dbReference type="Proteomes" id="UP001163046">
    <property type="component" value="Unassembled WGS sequence"/>
</dbReference>
<dbReference type="OrthoDB" id="19711at2759"/>
<dbReference type="CDD" id="cd00200">
    <property type="entry name" value="WD40"/>
    <property type="match status" value="1"/>
</dbReference>
<reference evidence="6" key="1">
    <citation type="submission" date="2023-01" db="EMBL/GenBank/DDBJ databases">
        <title>Genome assembly of the deep-sea coral Lophelia pertusa.</title>
        <authorList>
            <person name="Herrera S."/>
            <person name="Cordes E."/>
        </authorList>
    </citation>
    <scope>NUCLEOTIDE SEQUENCE</scope>
    <source>
        <strain evidence="6">USNM1676648</strain>
        <tissue evidence="6">Polyp</tissue>
    </source>
</reference>
<feature type="compositionally biased region" description="Basic and acidic residues" evidence="4">
    <location>
        <begin position="45"/>
        <end position="58"/>
    </location>
</feature>
<feature type="region of interest" description="Disordered" evidence="4">
    <location>
        <begin position="479"/>
        <end position="498"/>
    </location>
</feature>
<dbReference type="PROSITE" id="PS50082">
    <property type="entry name" value="WD_REPEATS_2"/>
    <property type="match status" value="7"/>
</dbReference>